<feature type="region of interest" description="Disordered" evidence="1">
    <location>
        <begin position="1"/>
        <end position="35"/>
    </location>
</feature>
<feature type="non-terminal residue" evidence="2">
    <location>
        <position position="1"/>
    </location>
</feature>
<feature type="compositionally biased region" description="Low complexity" evidence="1">
    <location>
        <begin position="8"/>
        <end position="25"/>
    </location>
</feature>
<gene>
    <name evidence="2" type="ORF">AVDCRST_MAG65-178</name>
</gene>
<reference evidence="2" key="1">
    <citation type="submission" date="2020-02" db="EMBL/GenBank/DDBJ databases">
        <authorList>
            <person name="Meier V. D."/>
        </authorList>
    </citation>
    <scope>NUCLEOTIDE SEQUENCE</scope>
    <source>
        <strain evidence="2">AVDCRST_MAG65</strain>
    </source>
</reference>
<protein>
    <submittedName>
        <fullName evidence="2">Uncharacterized protein</fullName>
    </submittedName>
</protein>
<proteinExistence type="predicted"/>
<organism evidence="2">
    <name type="scientific">uncultured Solirubrobacteraceae bacterium</name>
    <dbReference type="NCBI Taxonomy" id="1162706"/>
    <lineage>
        <taxon>Bacteria</taxon>
        <taxon>Bacillati</taxon>
        <taxon>Actinomycetota</taxon>
        <taxon>Thermoleophilia</taxon>
        <taxon>Solirubrobacterales</taxon>
        <taxon>Solirubrobacteraceae</taxon>
        <taxon>environmental samples</taxon>
    </lineage>
</organism>
<feature type="compositionally biased region" description="Basic residues" evidence="1">
    <location>
        <begin position="26"/>
        <end position="35"/>
    </location>
</feature>
<evidence type="ECO:0000313" key="2">
    <source>
        <dbReference type="EMBL" id="CAA9464905.1"/>
    </source>
</evidence>
<sequence length="35" mass="3801">WLIPHPIAPGSSKTSTSSTPPSTAARSRRRTGRWP</sequence>
<accession>A0A6J4R5M7</accession>
<dbReference type="EMBL" id="CADCVL010000033">
    <property type="protein sequence ID" value="CAA9464905.1"/>
    <property type="molecule type" value="Genomic_DNA"/>
</dbReference>
<dbReference type="AlphaFoldDB" id="A0A6J4R5M7"/>
<feature type="non-terminal residue" evidence="2">
    <location>
        <position position="35"/>
    </location>
</feature>
<name>A0A6J4R5M7_9ACTN</name>
<evidence type="ECO:0000256" key="1">
    <source>
        <dbReference type="SAM" id="MobiDB-lite"/>
    </source>
</evidence>